<organism evidence="2 3">
    <name type="scientific">Spirilliplanes yamanashiensis</name>
    <dbReference type="NCBI Taxonomy" id="42233"/>
    <lineage>
        <taxon>Bacteria</taxon>
        <taxon>Bacillati</taxon>
        <taxon>Actinomycetota</taxon>
        <taxon>Actinomycetes</taxon>
        <taxon>Micromonosporales</taxon>
        <taxon>Micromonosporaceae</taxon>
        <taxon>Spirilliplanes</taxon>
    </lineage>
</organism>
<feature type="transmembrane region" description="Helical" evidence="1">
    <location>
        <begin position="70"/>
        <end position="94"/>
    </location>
</feature>
<accession>A0A8J4DJW3</accession>
<dbReference type="RefSeq" id="WP_203939837.1">
    <property type="nucleotide sequence ID" value="NZ_BAAAGJ010000005.1"/>
</dbReference>
<reference evidence="2" key="1">
    <citation type="submission" date="2021-01" db="EMBL/GenBank/DDBJ databases">
        <title>Whole genome shotgun sequence of Spirilliplanes yamanashiensis NBRC 15828.</title>
        <authorList>
            <person name="Komaki H."/>
            <person name="Tamura T."/>
        </authorList>
    </citation>
    <scope>NUCLEOTIDE SEQUENCE</scope>
    <source>
        <strain evidence="2">NBRC 15828</strain>
    </source>
</reference>
<name>A0A8J4DJW3_9ACTN</name>
<gene>
    <name evidence="2" type="ORF">Sya03_39690</name>
</gene>
<evidence type="ECO:0000256" key="1">
    <source>
        <dbReference type="SAM" id="Phobius"/>
    </source>
</evidence>
<dbReference type="EMBL" id="BOOY01000028">
    <property type="protein sequence ID" value="GIJ04617.1"/>
    <property type="molecule type" value="Genomic_DNA"/>
</dbReference>
<dbReference type="AlphaFoldDB" id="A0A8J4DJW3"/>
<sequence length="108" mass="10494">MPVVLFTGVTTGTVVMQAVEDAAARAQVLRTVAVEALAVAGAGVVAGTAASLVTILPFGYARTGEPWPSVALWPGAAVAAAAVALTLAACLGAARRALAGPAVDAVRA</sequence>
<keyword evidence="1" id="KW-0472">Membrane</keyword>
<evidence type="ECO:0000313" key="2">
    <source>
        <dbReference type="EMBL" id="GIJ04617.1"/>
    </source>
</evidence>
<proteinExistence type="predicted"/>
<feature type="transmembrane region" description="Helical" evidence="1">
    <location>
        <begin position="36"/>
        <end position="58"/>
    </location>
</feature>
<evidence type="ECO:0000313" key="3">
    <source>
        <dbReference type="Proteomes" id="UP000652013"/>
    </source>
</evidence>
<keyword evidence="1" id="KW-1133">Transmembrane helix</keyword>
<protein>
    <submittedName>
        <fullName evidence="2">Uncharacterized protein</fullName>
    </submittedName>
</protein>
<dbReference type="Proteomes" id="UP000652013">
    <property type="component" value="Unassembled WGS sequence"/>
</dbReference>
<comment type="caution">
    <text evidence="2">The sequence shown here is derived from an EMBL/GenBank/DDBJ whole genome shotgun (WGS) entry which is preliminary data.</text>
</comment>
<keyword evidence="3" id="KW-1185">Reference proteome</keyword>
<keyword evidence="1" id="KW-0812">Transmembrane</keyword>